<dbReference type="InterPro" id="IPR029069">
    <property type="entry name" value="HotDog_dom_sf"/>
</dbReference>
<dbReference type="Proteomes" id="UP000229498">
    <property type="component" value="Unassembled WGS sequence"/>
</dbReference>
<dbReference type="GO" id="GO:0047617">
    <property type="term" value="F:fatty acyl-CoA hydrolase activity"/>
    <property type="evidence" value="ECO:0007669"/>
    <property type="project" value="UniProtKB-EC"/>
</dbReference>
<dbReference type="SUPFAM" id="SSF54637">
    <property type="entry name" value="Thioesterase/thiol ester dehydrase-isomerase"/>
    <property type="match status" value="1"/>
</dbReference>
<comment type="catalytic activity">
    <reaction evidence="7">
        <text>a medium-chain fatty acyl-CoA + H2O = a medium-chain fatty acid + CoA + H(+)</text>
        <dbReference type="Rhea" id="RHEA:68184"/>
        <dbReference type="ChEBI" id="CHEBI:15377"/>
        <dbReference type="ChEBI" id="CHEBI:15378"/>
        <dbReference type="ChEBI" id="CHEBI:57287"/>
        <dbReference type="ChEBI" id="CHEBI:59558"/>
        <dbReference type="ChEBI" id="CHEBI:90546"/>
    </reaction>
</comment>
<dbReference type="OrthoDB" id="32575at2"/>
<dbReference type="EMBL" id="PHIG01000004">
    <property type="protein sequence ID" value="PJK31621.1"/>
    <property type="molecule type" value="Genomic_DNA"/>
</dbReference>
<dbReference type="Pfam" id="PF03061">
    <property type="entry name" value="4HBT"/>
    <property type="match status" value="1"/>
</dbReference>
<evidence type="ECO:0000256" key="3">
    <source>
        <dbReference type="ARBA" id="ARBA00036002"/>
    </source>
</evidence>
<dbReference type="EC" id="3.1.2.20" evidence="5"/>
<evidence type="ECO:0000256" key="1">
    <source>
        <dbReference type="ARBA" id="ARBA00022801"/>
    </source>
</evidence>
<feature type="domain" description="Thioesterase" evidence="8">
    <location>
        <begin position="54"/>
        <end position="129"/>
    </location>
</feature>
<gene>
    <name evidence="9" type="ORF">CVT23_00790</name>
</gene>
<dbReference type="NCBIfam" id="TIGR00369">
    <property type="entry name" value="unchar_dom_1"/>
    <property type="match status" value="1"/>
</dbReference>
<evidence type="ECO:0000313" key="9">
    <source>
        <dbReference type="EMBL" id="PJK31621.1"/>
    </source>
</evidence>
<keyword evidence="1" id="KW-0378">Hydrolase</keyword>
<evidence type="ECO:0000256" key="2">
    <source>
        <dbReference type="ARBA" id="ARBA00035880"/>
    </source>
</evidence>
<proteinExistence type="inferred from homology"/>
<evidence type="ECO:0000259" key="8">
    <source>
        <dbReference type="Pfam" id="PF03061"/>
    </source>
</evidence>
<dbReference type="InterPro" id="IPR006683">
    <property type="entry name" value="Thioestr_dom"/>
</dbReference>
<dbReference type="PANTHER" id="PTHR43240:SF20">
    <property type="entry name" value="MEDIUM_LONG-CHAIN ACYL-COA THIOESTERASE YIGI"/>
    <property type="match status" value="1"/>
</dbReference>
<sequence>MTILQPRDPDWEAKVRASFARQPFAHLVGFHLERLEPGFAAFRLPLRDEVTQQHGFAHGGAIATIADNAASYAAFSMMPPGSAPLTVEMKLNWLAPGRGEALVARGQVLKAGRTLVPAEAKVYALDNGEETLVAQALVTVMCMAGRDDAKRPG</sequence>
<comment type="caution">
    <text evidence="9">The sequence shown here is derived from an EMBL/GenBank/DDBJ whole genome shotgun (WGS) entry which is preliminary data.</text>
</comment>
<dbReference type="Gene3D" id="3.10.129.10">
    <property type="entry name" value="Hotdog Thioesterase"/>
    <property type="match status" value="1"/>
</dbReference>
<comment type="similarity">
    <text evidence="4">Belongs to the YigI thioesterase family.</text>
</comment>
<evidence type="ECO:0000256" key="5">
    <source>
        <dbReference type="ARBA" id="ARBA00038894"/>
    </source>
</evidence>
<comment type="catalytic activity">
    <reaction evidence="2">
        <text>a fatty acyl-CoA + H2O = a fatty acid + CoA + H(+)</text>
        <dbReference type="Rhea" id="RHEA:16781"/>
        <dbReference type="ChEBI" id="CHEBI:15377"/>
        <dbReference type="ChEBI" id="CHEBI:15378"/>
        <dbReference type="ChEBI" id="CHEBI:28868"/>
        <dbReference type="ChEBI" id="CHEBI:57287"/>
        <dbReference type="ChEBI" id="CHEBI:77636"/>
        <dbReference type="EC" id="3.1.2.20"/>
    </reaction>
</comment>
<organism evidence="9 10">
    <name type="scientific">Minwuia thermotolerans</name>
    <dbReference type="NCBI Taxonomy" id="2056226"/>
    <lineage>
        <taxon>Bacteria</taxon>
        <taxon>Pseudomonadati</taxon>
        <taxon>Pseudomonadota</taxon>
        <taxon>Alphaproteobacteria</taxon>
        <taxon>Minwuiales</taxon>
        <taxon>Minwuiaceae</taxon>
        <taxon>Minwuia</taxon>
    </lineage>
</organism>
<accession>A0A2M9G7E1</accession>
<dbReference type="InterPro" id="IPR003736">
    <property type="entry name" value="PAAI_dom"/>
</dbReference>
<protein>
    <recommendedName>
        <fullName evidence="6">Medium/long-chain acyl-CoA thioesterase YigI</fullName>
        <ecNumber evidence="5">3.1.2.20</ecNumber>
    </recommendedName>
</protein>
<reference evidence="9 10" key="1">
    <citation type="submission" date="2017-11" db="EMBL/GenBank/DDBJ databases">
        <title>Draft genome sequence of Rhizobiales bacterium SY3-13.</title>
        <authorList>
            <person name="Sun C."/>
        </authorList>
    </citation>
    <scope>NUCLEOTIDE SEQUENCE [LARGE SCALE GENOMIC DNA]</scope>
    <source>
        <strain evidence="9 10">SY3-13</strain>
    </source>
</reference>
<dbReference type="PANTHER" id="PTHR43240">
    <property type="entry name" value="1,4-DIHYDROXY-2-NAPHTHOYL-COA THIOESTERASE 1"/>
    <property type="match status" value="1"/>
</dbReference>
<evidence type="ECO:0000313" key="10">
    <source>
        <dbReference type="Proteomes" id="UP000229498"/>
    </source>
</evidence>
<evidence type="ECO:0000256" key="7">
    <source>
        <dbReference type="ARBA" id="ARBA00048062"/>
    </source>
</evidence>
<name>A0A2M9G7E1_9PROT</name>
<dbReference type="CDD" id="cd03443">
    <property type="entry name" value="PaaI_thioesterase"/>
    <property type="match status" value="1"/>
</dbReference>
<dbReference type="AlphaFoldDB" id="A0A2M9G7E1"/>
<comment type="catalytic activity">
    <reaction evidence="3">
        <text>a long-chain fatty acyl-CoA + H2O = a long-chain fatty acid + CoA + H(+)</text>
        <dbReference type="Rhea" id="RHEA:67680"/>
        <dbReference type="ChEBI" id="CHEBI:15377"/>
        <dbReference type="ChEBI" id="CHEBI:15378"/>
        <dbReference type="ChEBI" id="CHEBI:57287"/>
        <dbReference type="ChEBI" id="CHEBI:57560"/>
        <dbReference type="ChEBI" id="CHEBI:83139"/>
    </reaction>
</comment>
<evidence type="ECO:0000256" key="6">
    <source>
        <dbReference type="ARBA" id="ARBA00040062"/>
    </source>
</evidence>
<keyword evidence="10" id="KW-1185">Reference proteome</keyword>
<evidence type="ECO:0000256" key="4">
    <source>
        <dbReference type="ARBA" id="ARBA00038381"/>
    </source>
</evidence>
<dbReference type="RefSeq" id="WP_109794446.1">
    <property type="nucleotide sequence ID" value="NZ_PHIG01000004.1"/>
</dbReference>